<accession>A0A1N7CU43</accession>
<dbReference type="AlphaFoldDB" id="A0A1N7CU43"/>
<dbReference type="OrthoDB" id="7107860at2"/>
<evidence type="ECO:0000313" key="3">
    <source>
        <dbReference type="Proteomes" id="UP000186819"/>
    </source>
</evidence>
<dbReference type="Proteomes" id="UP000186819">
    <property type="component" value="Unassembled WGS sequence"/>
</dbReference>
<keyword evidence="3" id="KW-1185">Reference proteome</keyword>
<evidence type="ECO:0000256" key="1">
    <source>
        <dbReference type="SAM" id="Phobius"/>
    </source>
</evidence>
<name>A0A1N7CU43_9RHOO</name>
<organism evidence="2 3">
    <name type="scientific">Aromatoleum tolulyticum</name>
    <dbReference type="NCBI Taxonomy" id="34027"/>
    <lineage>
        <taxon>Bacteria</taxon>
        <taxon>Pseudomonadati</taxon>
        <taxon>Pseudomonadota</taxon>
        <taxon>Betaproteobacteria</taxon>
        <taxon>Rhodocyclales</taxon>
        <taxon>Rhodocyclaceae</taxon>
        <taxon>Aromatoleum</taxon>
    </lineage>
</organism>
<dbReference type="EMBL" id="FTMD01000032">
    <property type="protein sequence ID" value="SIR67091.1"/>
    <property type="molecule type" value="Genomic_DNA"/>
</dbReference>
<keyword evidence="1" id="KW-0812">Transmembrane</keyword>
<feature type="transmembrane region" description="Helical" evidence="1">
    <location>
        <begin position="18"/>
        <end position="34"/>
    </location>
</feature>
<keyword evidence="1" id="KW-0472">Membrane</keyword>
<feature type="transmembrane region" description="Helical" evidence="1">
    <location>
        <begin position="187"/>
        <end position="212"/>
    </location>
</feature>
<feature type="transmembrane region" description="Helical" evidence="1">
    <location>
        <begin position="46"/>
        <end position="64"/>
    </location>
</feature>
<proteinExistence type="predicted"/>
<keyword evidence="1" id="KW-1133">Transmembrane helix</keyword>
<reference evidence="3" key="1">
    <citation type="submission" date="2017-01" db="EMBL/GenBank/DDBJ databases">
        <authorList>
            <person name="Varghese N."/>
            <person name="Submissions S."/>
        </authorList>
    </citation>
    <scope>NUCLEOTIDE SEQUENCE [LARGE SCALE GENOMIC DNA]</scope>
    <source>
        <strain evidence="3">ATCC 51758</strain>
    </source>
</reference>
<dbReference type="STRING" id="34027.SAMN05421829_1323"/>
<sequence length="213" mass="23591">MSPKVANTLRWLFYEPRHFWLCVSVCLAAAFVVISRGGDAEPVVRIAGMVLQVLGLVTVVWGIVETRDFFGMASPYRAFIEWLARFPLRARVVTGSMSASISLGDALSARGHTSWPIDPSAPVEARLTAIERNLPLIHERITNFQAEFDRTAQSLKDQQHSEQQHRQALSIELRGHLKSYETSGLHVSAIGAAWVFLGTLFSTASVEIAAFLK</sequence>
<gene>
    <name evidence="2" type="ORF">SAMN05421829_1323</name>
</gene>
<protein>
    <submittedName>
        <fullName evidence="2">Uncharacterized protein</fullName>
    </submittedName>
</protein>
<evidence type="ECO:0000313" key="2">
    <source>
        <dbReference type="EMBL" id="SIR67091.1"/>
    </source>
</evidence>
<dbReference type="RefSeq" id="WP_076604518.1">
    <property type="nucleotide sequence ID" value="NZ_FTMD01000032.1"/>
</dbReference>